<name>A0AA40DWC3_9PEZI</name>
<evidence type="ECO:0000313" key="2">
    <source>
        <dbReference type="EMBL" id="KAK0714153.1"/>
    </source>
</evidence>
<dbReference type="AlphaFoldDB" id="A0AA40DWC3"/>
<dbReference type="GeneID" id="85323497"/>
<dbReference type="RefSeq" id="XP_060295475.1">
    <property type="nucleotide sequence ID" value="XM_060440227.1"/>
</dbReference>
<feature type="compositionally biased region" description="Acidic residues" evidence="1">
    <location>
        <begin position="96"/>
        <end position="107"/>
    </location>
</feature>
<gene>
    <name evidence="2" type="ORF">B0T26DRAFT_678394</name>
</gene>
<organism evidence="2 3">
    <name type="scientific">Lasiosphaeria miniovina</name>
    <dbReference type="NCBI Taxonomy" id="1954250"/>
    <lineage>
        <taxon>Eukaryota</taxon>
        <taxon>Fungi</taxon>
        <taxon>Dikarya</taxon>
        <taxon>Ascomycota</taxon>
        <taxon>Pezizomycotina</taxon>
        <taxon>Sordariomycetes</taxon>
        <taxon>Sordariomycetidae</taxon>
        <taxon>Sordariales</taxon>
        <taxon>Lasiosphaeriaceae</taxon>
        <taxon>Lasiosphaeria</taxon>
    </lineage>
</organism>
<accession>A0AA40DWC3</accession>
<keyword evidence="3" id="KW-1185">Reference proteome</keyword>
<comment type="caution">
    <text evidence="2">The sequence shown here is derived from an EMBL/GenBank/DDBJ whole genome shotgun (WGS) entry which is preliminary data.</text>
</comment>
<dbReference type="EMBL" id="JAUIRO010000005">
    <property type="protein sequence ID" value="KAK0714153.1"/>
    <property type="molecule type" value="Genomic_DNA"/>
</dbReference>
<feature type="region of interest" description="Disordered" evidence="1">
    <location>
        <begin position="79"/>
        <end position="116"/>
    </location>
</feature>
<dbReference type="Proteomes" id="UP001172101">
    <property type="component" value="Unassembled WGS sequence"/>
</dbReference>
<reference evidence="2" key="1">
    <citation type="submission" date="2023-06" db="EMBL/GenBank/DDBJ databases">
        <title>Genome-scale phylogeny and comparative genomics of the fungal order Sordariales.</title>
        <authorList>
            <consortium name="Lawrence Berkeley National Laboratory"/>
            <person name="Hensen N."/>
            <person name="Bonometti L."/>
            <person name="Westerberg I."/>
            <person name="Brannstrom I.O."/>
            <person name="Guillou S."/>
            <person name="Cros-Aarteil S."/>
            <person name="Calhoun S."/>
            <person name="Haridas S."/>
            <person name="Kuo A."/>
            <person name="Mondo S."/>
            <person name="Pangilinan J."/>
            <person name="Riley R."/>
            <person name="LaButti K."/>
            <person name="Andreopoulos B."/>
            <person name="Lipzen A."/>
            <person name="Chen C."/>
            <person name="Yanf M."/>
            <person name="Daum C."/>
            <person name="Ng V."/>
            <person name="Clum A."/>
            <person name="Steindorff A."/>
            <person name="Ohm R."/>
            <person name="Martin F."/>
            <person name="Silar P."/>
            <person name="Natvig D."/>
            <person name="Lalanne C."/>
            <person name="Gautier V."/>
            <person name="Ament-velasquez S.L."/>
            <person name="Kruys A."/>
            <person name="Hutchinson M.I."/>
            <person name="Powell A.J."/>
            <person name="Barry K."/>
            <person name="Miller A.N."/>
            <person name="Grigoriev I.V."/>
            <person name="Debuchy R."/>
            <person name="Gladieux P."/>
            <person name="Thoren M.H."/>
            <person name="Johannesson H."/>
        </authorList>
    </citation>
    <scope>NUCLEOTIDE SEQUENCE</scope>
    <source>
        <strain evidence="2">SMH2392-1A</strain>
    </source>
</reference>
<proteinExistence type="predicted"/>
<evidence type="ECO:0000256" key="1">
    <source>
        <dbReference type="SAM" id="MobiDB-lite"/>
    </source>
</evidence>
<protein>
    <submittedName>
        <fullName evidence="2">Uncharacterized protein</fullName>
    </submittedName>
</protein>
<evidence type="ECO:0000313" key="3">
    <source>
        <dbReference type="Proteomes" id="UP001172101"/>
    </source>
</evidence>
<sequence length="193" mass="21398">MSSGEWFWNYRIRKCVGAGDVGDGGEVQLRYNCVASAWSRAASECGNFGSKMWYFPGRGATADFENRAFRPYVAYAEYGHEPTPSPHPSDGTLSDTGDEESAGDEDDERGRPRMGFTKNTLKDYGLIIGGGQPILQGDPSNTDILQEFARVQDQNDYNNFKNEAEILKYTGVKQDENIMASITNHSTVRVVCL</sequence>